<dbReference type="Pfam" id="PF13795">
    <property type="entry name" value="HupE_UreJ_2"/>
    <property type="match status" value="1"/>
</dbReference>
<sequence>MISGIKHWLTRSFILALMFSLFSLPAHAHKPSDSYLSLRADQNGIHGQWDIALRDLDFAIGLDEDGNGELTWDEVRNKHADIAAYALARLKITAGDKSCPLTVRQQLIDQHSDGAYTVLMFDSTCNAEKIKVQYQLFFDLDTQHKGLLRLVNHKDATITAIFSPEQASQEFVVAEVNQWQQFSDYIFHGIWHIWIGFDHILFLLSLLLPAVLVFNGGKWQAASSFKAAAIDVLKIVTAFTVAHSITLSLAALNVLALPSRLIESAIAASVILAALNNLFPLFQGRRWIVAFAFGLIHGFGFASVLADLGLPQSALMLALLGFNLGVEIGQLIIVAGFLPLAYLLRRHWLYQRAILQVGSGLIILIALVWFIERAFNMLLIS</sequence>
<feature type="transmembrane region" description="Helical" evidence="1">
    <location>
        <begin position="314"/>
        <end position="341"/>
    </location>
</feature>
<comment type="caution">
    <text evidence="3">The sequence shown here is derived from an EMBL/GenBank/DDBJ whole genome shotgun (WGS) entry which is preliminary data.</text>
</comment>
<dbReference type="EMBL" id="QJKB01000002">
    <property type="protein sequence ID" value="PXX45102.1"/>
    <property type="molecule type" value="Genomic_DNA"/>
</dbReference>
<keyword evidence="2" id="KW-0732">Signal</keyword>
<feature type="transmembrane region" description="Helical" evidence="1">
    <location>
        <begin position="287"/>
        <end position="308"/>
    </location>
</feature>
<organism evidence="3 4">
    <name type="scientific">Undibacterium pigrum</name>
    <dbReference type="NCBI Taxonomy" id="401470"/>
    <lineage>
        <taxon>Bacteria</taxon>
        <taxon>Pseudomonadati</taxon>
        <taxon>Pseudomonadota</taxon>
        <taxon>Betaproteobacteria</taxon>
        <taxon>Burkholderiales</taxon>
        <taxon>Oxalobacteraceae</taxon>
        <taxon>Undibacterium</taxon>
    </lineage>
</organism>
<dbReference type="InterPro" id="IPR018247">
    <property type="entry name" value="EF_Hand_1_Ca_BS"/>
</dbReference>
<feature type="transmembrane region" description="Helical" evidence="1">
    <location>
        <begin position="261"/>
        <end position="280"/>
    </location>
</feature>
<dbReference type="PROSITE" id="PS00018">
    <property type="entry name" value="EF_HAND_1"/>
    <property type="match status" value="1"/>
</dbReference>
<dbReference type="Proteomes" id="UP000247792">
    <property type="component" value="Unassembled WGS sequence"/>
</dbReference>
<dbReference type="AlphaFoldDB" id="A0A318J9S2"/>
<dbReference type="InterPro" id="IPR032809">
    <property type="entry name" value="Put_HupE_UreJ"/>
</dbReference>
<feature type="transmembrane region" description="Helical" evidence="1">
    <location>
        <begin position="353"/>
        <end position="371"/>
    </location>
</feature>
<accession>A0A318J9S2</accession>
<feature type="signal peptide" evidence="2">
    <location>
        <begin position="1"/>
        <end position="28"/>
    </location>
</feature>
<feature type="chain" id="PRO_5016282843" evidence="2">
    <location>
        <begin position="29"/>
        <end position="381"/>
    </location>
</feature>
<evidence type="ECO:0000313" key="4">
    <source>
        <dbReference type="Proteomes" id="UP000247792"/>
    </source>
</evidence>
<evidence type="ECO:0000256" key="2">
    <source>
        <dbReference type="SAM" id="SignalP"/>
    </source>
</evidence>
<feature type="transmembrane region" description="Helical" evidence="1">
    <location>
        <begin position="235"/>
        <end position="255"/>
    </location>
</feature>
<keyword evidence="4" id="KW-1185">Reference proteome</keyword>
<protein>
    <submittedName>
        <fullName evidence="3">HupE/UreJ protein</fullName>
    </submittedName>
</protein>
<keyword evidence="1" id="KW-0812">Transmembrane</keyword>
<feature type="transmembrane region" description="Helical" evidence="1">
    <location>
        <begin position="191"/>
        <end position="214"/>
    </location>
</feature>
<proteinExistence type="predicted"/>
<keyword evidence="1" id="KW-0472">Membrane</keyword>
<reference evidence="3 4" key="1">
    <citation type="submission" date="2018-05" db="EMBL/GenBank/DDBJ databases">
        <title>Genomic Encyclopedia of Type Strains, Phase IV (KMG-IV): sequencing the most valuable type-strain genomes for metagenomic binning, comparative biology and taxonomic classification.</title>
        <authorList>
            <person name="Goeker M."/>
        </authorList>
    </citation>
    <scope>NUCLEOTIDE SEQUENCE [LARGE SCALE GENOMIC DNA]</scope>
    <source>
        <strain evidence="3 4">DSM 19792</strain>
    </source>
</reference>
<evidence type="ECO:0000313" key="3">
    <source>
        <dbReference type="EMBL" id="PXX45102.1"/>
    </source>
</evidence>
<dbReference type="OrthoDB" id="9808870at2"/>
<evidence type="ECO:0000256" key="1">
    <source>
        <dbReference type="SAM" id="Phobius"/>
    </source>
</evidence>
<keyword evidence="1" id="KW-1133">Transmembrane helix</keyword>
<name>A0A318J9S2_9BURK</name>
<gene>
    <name evidence="3" type="ORF">DFR42_102315</name>
</gene>
<dbReference type="RefSeq" id="WP_110254573.1">
    <property type="nucleotide sequence ID" value="NZ_QJKB01000002.1"/>
</dbReference>